<accession>A0A5J9WKH7</accession>
<dbReference type="PANTHER" id="PTHR38360:SF1">
    <property type="entry name" value="F12P19.7"/>
    <property type="match status" value="1"/>
</dbReference>
<comment type="caution">
    <text evidence="1">The sequence shown here is derived from an EMBL/GenBank/DDBJ whole genome shotgun (WGS) entry which is preliminary data.</text>
</comment>
<dbReference type="OrthoDB" id="409848at2759"/>
<evidence type="ECO:0000313" key="2">
    <source>
        <dbReference type="Proteomes" id="UP000324897"/>
    </source>
</evidence>
<protein>
    <submittedName>
        <fullName evidence="1">Uncharacterized protein</fullName>
    </submittedName>
</protein>
<dbReference type="PANTHER" id="PTHR38360">
    <property type="entry name" value="OS03G0120000 PROTEIN"/>
    <property type="match status" value="1"/>
</dbReference>
<name>A0A5J9WKH7_9POAL</name>
<reference evidence="1 2" key="1">
    <citation type="journal article" date="2019" name="Sci. Rep.">
        <title>A high-quality genome of Eragrostis curvula grass provides insights into Poaceae evolution and supports new strategies to enhance forage quality.</title>
        <authorList>
            <person name="Carballo J."/>
            <person name="Santos B.A.C.M."/>
            <person name="Zappacosta D."/>
            <person name="Garbus I."/>
            <person name="Selva J.P."/>
            <person name="Gallo C.A."/>
            <person name="Diaz A."/>
            <person name="Albertini E."/>
            <person name="Caccamo M."/>
            <person name="Echenique V."/>
        </authorList>
    </citation>
    <scope>NUCLEOTIDE SEQUENCE [LARGE SCALE GENOMIC DNA]</scope>
    <source>
        <strain evidence="2">cv. Victoria</strain>
        <tissue evidence="1">Leaf</tissue>
    </source>
</reference>
<gene>
    <name evidence="1" type="ORF">EJB05_08234</name>
</gene>
<evidence type="ECO:0000313" key="1">
    <source>
        <dbReference type="EMBL" id="TVU48593.1"/>
    </source>
</evidence>
<dbReference type="EMBL" id="RWGY01000004">
    <property type="protein sequence ID" value="TVU48593.1"/>
    <property type="molecule type" value="Genomic_DNA"/>
</dbReference>
<organism evidence="1 2">
    <name type="scientific">Eragrostis curvula</name>
    <name type="common">weeping love grass</name>
    <dbReference type="NCBI Taxonomy" id="38414"/>
    <lineage>
        <taxon>Eukaryota</taxon>
        <taxon>Viridiplantae</taxon>
        <taxon>Streptophyta</taxon>
        <taxon>Embryophyta</taxon>
        <taxon>Tracheophyta</taxon>
        <taxon>Spermatophyta</taxon>
        <taxon>Magnoliopsida</taxon>
        <taxon>Liliopsida</taxon>
        <taxon>Poales</taxon>
        <taxon>Poaceae</taxon>
        <taxon>PACMAD clade</taxon>
        <taxon>Chloridoideae</taxon>
        <taxon>Eragrostideae</taxon>
        <taxon>Eragrostidinae</taxon>
        <taxon>Eragrostis</taxon>
    </lineage>
</organism>
<dbReference type="Gramene" id="TVU48593">
    <property type="protein sequence ID" value="TVU48593"/>
    <property type="gene ID" value="EJB05_08234"/>
</dbReference>
<dbReference type="Proteomes" id="UP000324897">
    <property type="component" value="Chromosome 5"/>
</dbReference>
<feature type="non-terminal residue" evidence="1">
    <location>
        <position position="1"/>
    </location>
</feature>
<dbReference type="AlphaFoldDB" id="A0A5J9WKH7"/>
<sequence length="85" mass="9547">MQHMRCPPTQHMLPAASQESYRFRAVTRRAFPATADHLQNTSKMASKTKYCTGRIKSFVIPLANFSVDTTSSPVSFFEVSDQACM</sequence>
<proteinExistence type="predicted"/>
<keyword evidence="2" id="KW-1185">Reference proteome</keyword>